<dbReference type="GO" id="GO:0005085">
    <property type="term" value="F:guanyl-nucleotide exchange factor activity"/>
    <property type="evidence" value="ECO:0007669"/>
    <property type="project" value="InterPro"/>
</dbReference>
<dbReference type="PANTHER" id="PTHR10663:SF388">
    <property type="entry name" value="GOLGI-SPECIFIC BREFELDIN A-RESISTANCE GUANINE NUCLEOTIDE EXCHANGE FACTOR 1"/>
    <property type="match status" value="1"/>
</dbReference>
<evidence type="ECO:0000313" key="3">
    <source>
        <dbReference type="Proteomes" id="UP000298061"/>
    </source>
</evidence>
<dbReference type="GO" id="GO:0032012">
    <property type="term" value="P:regulation of ARF protein signal transduction"/>
    <property type="evidence" value="ECO:0007669"/>
    <property type="project" value="InterPro"/>
</dbReference>
<accession>A0A4Z0A6J7</accession>
<dbReference type="GO" id="GO:0016192">
    <property type="term" value="P:vesicle-mediated transport"/>
    <property type="evidence" value="ECO:0007669"/>
    <property type="project" value="UniProtKB-ARBA"/>
</dbReference>
<evidence type="ECO:0000313" key="2">
    <source>
        <dbReference type="EMBL" id="TFY81924.1"/>
    </source>
</evidence>
<dbReference type="GO" id="GO:0005737">
    <property type="term" value="C:cytoplasm"/>
    <property type="evidence" value="ECO:0007669"/>
    <property type="project" value="UniProtKB-ARBA"/>
</dbReference>
<proteinExistence type="predicted"/>
<dbReference type="InterPro" id="IPR000904">
    <property type="entry name" value="Sec7_dom"/>
</dbReference>
<dbReference type="Proteomes" id="UP000298061">
    <property type="component" value="Unassembled WGS sequence"/>
</dbReference>
<dbReference type="GO" id="GO:0012505">
    <property type="term" value="C:endomembrane system"/>
    <property type="evidence" value="ECO:0007669"/>
    <property type="project" value="UniProtKB-ARBA"/>
</dbReference>
<sequence>MLNTDQHNPQIRKRMTIEDYTRNLRGVNDQSDFPSEYLQGLFDSIREREIIMPEEHTGQLGFEFAWKELLVRSRRSGELMVCNTSLFDKEMFKSVWKPVISAITYAFMTFDDDYIIERSITGFRQCATLAGHFGMPDVFDYVVVSLSQATGLLSDSLPNEVPIYPIIEVDGQELTISTLSVTFGANLKGQLAAVVLFKIVNHNSNAIREGWTQVSDHVFLITIFLTAKQIFEMFENLFIHSLLPTRMLQMEDFLGGVSMIPLRGSNNQSHRSPARSDGLLSALSSYLMTPYSSYQDQIPSASEFNKENTLCAIDCITTCQLDELYAQIMHLDVEVLVAAVRALEALAYDRTVARLQQEPDDVANSDNAALSSPEGYSRSLPYDPASVFLLKTMISIVCQTPQHIDELWPIVFEHLRLVLSASTQYSILLIERAVVSLLRLCQILATKPSLRDQIYISFDLLSGLPASVANLVAEQVISGLALIVQKHRDVVRSQTEWNIVFALVRATIAHLEAARTSFDLINNLIGQGPEQGLTSDNIPGLVAVLDDFASARDAVVEVSQNHSKRRPSSDFAR</sequence>
<dbReference type="PANTHER" id="PTHR10663">
    <property type="entry name" value="GUANYL-NUCLEOTIDE EXCHANGE FACTOR"/>
    <property type="match status" value="1"/>
</dbReference>
<dbReference type="AlphaFoldDB" id="A0A4Z0A6J7"/>
<dbReference type="PROSITE" id="PS50190">
    <property type="entry name" value="SEC7"/>
    <property type="match status" value="1"/>
</dbReference>
<dbReference type="SUPFAM" id="SSF48425">
    <property type="entry name" value="Sec7 domain"/>
    <property type="match status" value="1"/>
</dbReference>
<comment type="caution">
    <text evidence="2">The sequence shown here is derived from an EMBL/GenBank/DDBJ whole genome shotgun (WGS) entry which is preliminary data.</text>
</comment>
<feature type="domain" description="SEC7" evidence="1">
    <location>
        <begin position="1"/>
        <end position="48"/>
    </location>
</feature>
<gene>
    <name evidence="2" type="ORF">EWM64_g2083</name>
</gene>
<dbReference type="OrthoDB" id="10258608at2759"/>
<name>A0A4Z0A6J7_9AGAM</name>
<dbReference type="EMBL" id="SFCI01000160">
    <property type="protein sequence ID" value="TFY81924.1"/>
    <property type="molecule type" value="Genomic_DNA"/>
</dbReference>
<dbReference type="InterPro" id="IPR023394">
    <property type="entry name" value="Sec7_C_sf"/>
</dbReference>
<keyword evidence="3" id="KW-1185">Reference proteome</keyword>
<protein>
    <recommendedName>
        <fullName evidence="1">SEC7 domain-containing protein</fullName>
    </recommendedName>
</protein>
<dbReference type="Pfam" id="PF01369">
    <property type="entry name" value="Sec7"/>
    <property type="match status" value="1"/>
</dbReference>
<organism evidence="2 3">
    <name type="scientific">Hericium alpestre</name>
    <dbReference type="NCBI Taxonomy" id="135208"/>
    <lineage>
        <taxon>Eukaryota</taxon>
        <taxon>Fungi</taxon>
        <taxon>Dikarya</taxon>
        <taxon>Basidiomycota</taxon>
        <taxon>Agaricomycotina</taxon>
        <taxon>Agaricomycetes</taxon>
        <taxon>Russulales</taxon>
        <taxon>Hericiaceae</taxon>
        <taxon>Hericium</taxon>
    </lineage>
</organism>
<reference evidence="2 3" key="1">
    <citation type="submission" date="2019-02" db="EMBL/GenBank/DDBJ databases">
        <title>Genome sequencing of the rare red list fungi Hericium alpestre (H. flagellum).</title>
        <authorList>
            <person name="Buettner E."/>
            <person name="Kellner H."/>
        </authorList>
    </citation>
    <scope>NUCLEOTIDE SEQUENCE [LARGE SCALE GENOMIC DNA]</scope>
    <source>
        <strain evidence="2 3">DSM 108284</strain>
    </source>
</reference>
<evidence type="ECO:0000259" key="1">
    <source>
        <dbReference type="PROSITE" id="PS50190"/>
    </source>
</evidence>
<dbReference type="InterPro" id="IPR035999">
    <property type="entry name" value="Sec7_dom_sf"/>
</dbReference>
<dbReference type="Gene3D" id="1.10.1000.11">
    <property type="entry name" value="Arf Nucleotide-binding Site Opener,domain 2"/>
    <property type="match status" value="1"/>
</dbReference>
<dbReference type="STRING" id="135208.A0A4Z0A6J7"/>